<keyword evidence="2" id="KW-1185">Reference proteome</keyword>
<sequence length="189" mass="20532">MYQVGRSNTIKMQFSQAQAVVPSVGPRSVGYIHAIWLLELSKHEVAVVRRVYLRYRPNSVTRSTSGGNSGTGIISRCHPAPSKSPLAAERGSFKQSLGIWRNAALFKALCTGGGGGEPRDIARGIQLHVFVPNPSNPPEPSPASITHFETVRRYKVSVISIPVIQAMNIIPYFITNKDNIAADVHTGDV</sequence>
<name>A0ABR3D9X8_NEUIN</name>
<proteinExistence type="predicted"/>
<reference evidence="1 2" key="1">
    <citation type="submission" date="2023-09" db="EMBL/GenBank/DDBJ databases">
        <title>Multi-omics analysis of a traditional fermented food reveals byproduct-associated fungal strains for waste-to-food upcycling.</title>
        <authorList>
            <consortium name="Lawrence Berkeley National Laboratory"/>
            <person name="Rekdal V.M."/>
            <person name="Villalobos-Escobedo J.M."/>
            <person name="Rodriguez-Valeron N."/>
            <person name="Garcia M.O."/>
            <person name="Vasquez D.P."/>
            <person name="Damayanti I."/>
            <person name="Sorensen P.M."/>
            <person name="Baidoo E.E."/>
            <person name="De Carvalho A.C."/>
            <person name="Riley R."/>
            <person name="Lipzen A."/>
            <person name="He G."/>
            <person name="Yan M."/>
            <person name="Haridas S."/>
            <person name="Daum C."/>
            <person name="Yoshinaga Y."/>
            <person name="Ng V."/>
            <person name="Grigoriev I.V."/>
            <person name="Munk R."/>
            <person name="Nuraida L."/>
            <person name="Wijaya C.H."/>
            <person name="Morales P.-C."/>
            <person name="Keasling J.D."/>
        </authorList>
    </citation>
    <scope>NUCLEOTIDE SEQUENCE [LARGE SCALE GENOMIC DNA]</scope>
    <source>
        <strain evidence="1 2">FGSC 2613</strain>
    </source>
</reference>
<organism evidence="1 2">
    <name type="scientific">Neurospora intermedia</name>
    <dbReference type="NCBI Taxonomy" id="5142"/>
    <lineage>
        <taxon>Eukaryota</taxon>
        <taxon>Fungi</taxon>
        <taxon>Dikarya</taxon>
        <taxon>Ascomycota</taxon>
        <taxon>Pezizomycotina</taxon>
        <taxon>Sordariomycetes</taxon>
        <taxon>Sordariomycetidae</taxon>
        <taxon>Sordariales</taxon>
        <taxon>Sordariaceae</taxon>
        <taxon>Neurospora</taxon>
    </lineage>
</organism>
<evidence type="ECO:0000313" key="2">
    <source>
        <dbReference type="Proteomes" id="UP001451303"/>
    </source>
</evidence>
<gene>
    <name evidence="1" type="ORF">QR685DRAFT_544974</name>
</gene>
<evidence type="ECO:0000313" key="1">
    <source>
        <dbReference type="EMBL" id="KAL0469442.1"/>
    </source>
</evidence>
<dbReference type="EMBL" id="JAVLET010000005">
    <property type="protein sequence ID" value="KAL0469442.1"/>
    <property type="molecule type" value="Genomic_DNA"/>
</dbReference>
<accession>A0ABR3D9X8</accession>
<comment type="caution">
    <text evidence="1">The sequence shown here is derived from an EMBL/GenBank/DDBJ whole genome shotgun (WGS) entry which is preliminary data.</text>
</comment>
<dbReference type="Proteomes" id="UP001451303">
    <property type="component" value="Unassembled WGS sequence"/>
</dbReference>
<protein>
    <submittedName>
        <fullName evidence="1">Uncharacterized protein</fullName>
    </submittedName>
</protein>